<dbReference type="AlphaFoldDB" id="A0A8S2DYJ5"/>
<evidence type="ECO:0000313" key="12">
    <source>
        <dbReference type="EMBL" id="CAF3809694.1"/>
    </source>
</evidence>
<dbReference type="Proteomes" id="UP000677228">
    <property type="component" value="Unassembled WGS sequence"/>
</dbReference>
<sequence>LYFEIKYKNNMSIQSPSTACVSAEEVASAMNLAFAQFLSDEPTAMMLMSSQTSNNSNSNHYPSTLTTTSIDSNNNNSNATNANSSSAIFFGSQHRHRRPPTPYAIATDYTDESPTSSLPRYKTIVKLTTSSTQAPLECSSTDLPTMSNDLTDYSGFLIATPSQSSTTSSTTTTTTTSTVHCKKRSISNEYDFSPSITNQKRFRSTTVTSNWISDESDDDESESVQTTVTNSTTTTAAAIAAAVTASLLTANNHNNTTTTLSVIRENDPATTTTNEFYDFTIDPTEPELVDLTIPSPAQHHRRTLEIVPDESFSDDDNDEEQIRRQQINKAEQPKATSSTSTSAPRSTTTIGVFSCFSSSIPTTTIKFPLTSTQSSQAGLVKVKLFLMKKYTSWIFVNLRRGNSATLCTSDTSRSHRHQPEHCNTTPLAFRSNHPQPYPPVPLHHHHLPHPINPYGCRASPHTPTVVCPSNSSSTIQPNTGHLQNSSLPSSFILYPPQQEQIAAAAAAAAAAVAVSSTLNSNPHYIAPIPNSTNHPIPHYHHPHHLRLSYQQQANQERQRRRQINDYHNQHHISALFQRQQQPASSNIQAHVTIQATPPTTTSTTNSYHLTFGPGMHLSIGSTTASQPNSTTNNSAQQVNNGWPPILFRPLRNPLIVRGQQFLGAERAEHVVEELLRMEEQLIGTTQQGANINMGATQEQINKTTLAYKYHKRKQQYVDVIDSSQVEKCTICLCEFDENEDVRRLPCMHLFHIPCVDRWLSTNRRCPICRIDIEYKGDFIDYGC</sequence>
<dbReference type="EC" id="2.3.2.27" evidence="2"/>
<feature type="compositionally biased region" description="Low complexity" evidence="9">
    <location>
        <begin position="336"/>
        <end position="346"/>
    </location>
</feature>
<dbReference type="InterPro" id="IPR001841">
    <property type="entry name" value="Znf_RING"/>
</dbReference>
<evidence type="ECO:0000259" key="10">
    <source>
        <dbReference type="PROSITE" id="PS50089"/>
    </source>
</evidence>
<keyword evidence="5 8" id="KW-0863">Zinc-finger</keyword>
<evidence type="ECO:0000256" key="6">
    <source>
        <dbReference type="ARBA" id="ARBA00022786"/>
    </source>
</evidence>
<dbReference type="EMBL" id="CAJOBA010007697">
    <property type="protein sequence ID" value="CAF3809694.1"/>
    <property type="molecule type" value="Genomic_DNA"/>
</dbReference>
<evidence type="ECO:0000256" key="2">
    <source>
        <dbReference type="ARBA" id="ARBA00012483"/>
    </source>
</evidence>
<keyword evidence="6" id="KW-0833">Ubl conjugation pathway</keyword>
<dbReference type="EMBL" id="CAJNOK010007689">
    <property type="protein sequence ID" value="CAF1041724.1"/>
    <property type="molecule type" value="Genomic_DNA"/>
</dbReference>
<dbReference type="GO" id="GO:0061630">
    <property type="term" value="F:ubiquitin protein ligase activity"/>
    <property type="evidence" value="ECO:0007669"/>
    <property type="project" value="UniProtKB-EC"/>
</dbReference>
<dbReference type="Gene3D" id="3.30.40.10">
    <property type="entry name" value="Zinc/RING finger domain, C3HC4 (zinc finger)"/>
    <property type="match status" value="1"/>
</dbReference>
<evidence type="ECO:0000313" key="13">
    <source>
        <dbReference type="Proteomes" id="UP000677228"/>
    </source>
</evidence>
<reference evidence="11" key="1">
    <citation type="submission" date="2021-02" db="EMBL/GenBank/DDBJ databases">
        <authorList>
            <person name="Nowell W R."/>
        </authorList>
    </citation>
    <scope>NUCLEOTIDE SEQUENCE</scope>
</reference>
<dbReference type="GO" id="GO:0008270">
    <property type="term" value="F:zinc ion binding"/>
    <property type="evidence" value="ECO:0007669"/>
    <property type="project" value="UniProtKB-KW"/>
</dbReference>
<feature type="domain" description="RING-type" evidence="10">
    <location>
        <begin position="728"/>
        <end position="769"/>
    </location>
</feature>
<keyword evidence="4" id="KW-0479">Metal-binding</keyword>
<feature type="non-terminal residue" evidence="11">
    <location>
        <position position="1"/>
    </location>
</feature>
<dbReference type="GO" id="GO:0005634">
    <property type="term" value="C:nucleus"/>
    <property type="evidence" value="ECO:0007669"/>
    <property type="project" value="TreeGrafter"/>
</dbReference>
<comment type="caution">
    <text evidence="11">The sequence shown here is derived from an EMBL/GenBank/DDBJ whole genome shotgun (WGS) entry which is preliminary data.</text>
</comment>
<dbReference type="InterPro" id="IPR013083">
    <property type="entry name" value="Znf_RING/FYVE/PHD"/>
</dbReference>
<keyword evidence="7" id="KW-0862">Zinc</keyword>
<evidence type="ECO:0000256" key="5">
    <source>
        <dbReference type="ARBA" id="ARBA00022771"/>
    </source>
</evidence>
<evidence type="ECO:0000256" key="7">
    <source>
        <dbReference type="ARBA" id="ARBA00022833"/>
    </source>
</evidence>
<evidence type="ECO:0000256" key="8">
    <source>
        <dbReference type="PROSITE-ProRule" id="PRU00175"/>
    </source>
</evidence>
<accession>A0A8S2DYJ5</accession>
<dbReference type="PANTHER" id="PTHR22937">
    <property type="entry name" value="E3 UBIQUITIN-PROTEIN LIGASE RNF165"/>
    <property type="match status" value="1"/>
</dbReference>
<keyword evidence="3" id="KW-0808">Transferase</keyword>
<feature type="region of interest" description="Disordered" evidence="9">
    <location>
        <begin position="300"/>
        <end position="346"/>
    </location>
</feature>
<evidence type="ECO:0000313" key="11">
    <source>
        <dbReference type="EMBL" id="CAF1041724.1"/>
    </source>
</evidence>
<proteinExistence type="predicted"/>
<dbReference type="CDD" id="cd16474">
    <property type="entry name" value="RING-H2_RNF111-like"/>
    <property type="match status" value="1"/>
</dbReference>
<dbReference type="PROSITE" id="PS50089">
    <property type="entry name" value="ZF_RING_2"/>
    <property type="match status" value="1"/>
</dbReference>
<dbReference type="SUPFAM" id="SSF57850">
    <property type="entry name" value="RING/U-box"/>
    <property type="match status" value="1"/>
</dbReference>
<dbReference type="Pfam" id="PF13639">
    <property type="entry name" value="zf-RING_2"/>
    <property type="match status" value="1"/>
</dbReference>
<evidence type="ECO:0000256" key="3">
    <source>
        <dbReference type="ARBA" id="ARBA00022679"/>
    </source>
</evidence>
<comment type="catalytic activity">
    <reaction evidence="1">
        <text>S-ubiquitinyl-[E2 ubiquitin-conjugating enzyme]-L-cysteine + [acceptor protein]-L-lysine = [E2 ubiquitin-conjugating enzyme]-L-cysteine + N(6)-ubiquitinyl-[acceptor protein]-L-lysine.</text>
        <dbReference type="EC" id="2.3.2.27"/>
    </reaction>
</comment>
<dbReference type="Proteomes" id="UP000682733">
    <property type="component" value="Unassembled WGS sequence"/>
</dbReference>
<name>A0A8S2DYJ5_9BILA</name>
<dbReference type="SMART" id="SM00184">
    <property type="entry name" value="RING"/>
    <property type="match status" value="1"/>
</dbReference>
<protein>
    <recommendedName>
        <fullName evidence="2">RING-type E3 ubiquitin transferase</fullName>
        <ecNumber evidence="2">2.3.2.27</ecNumber>
    </recommendedName>
</protein>
<evidence type="ECO:0000256" key="9">
    <source>
        <dbReference type="SAM" id="MobiDB-lite"/>
    </source>
</evidence>
<feature type="region of interest" description="Disordered" evidence="9">
    <location>
        <begin position="49"/>
        <end position="84"/>
    </location>
</feature>
<dbReference type="InterPro" id="IPR045191">
    <property type="entry name" value="MBR1/2-like"/>
</dbReference>
<feature type="compositionally biased region" description="Acidic residues" evidence="9">
    <location>
        <begin position="307"/>
        <end position="319"/>
    </location>
</feature>
<evidence type="ECO:0000256" key="1">
    <source>
        <dbReference type="ARBA" id="ARBA00000900"/>
    </source>
</evidence>
<gene>
    <name evidence="11" type="ORF">OVA965_LOCUS16519</name>
    <name evidence="12" type="ORF">TMI583_LOCUS16522</name>
</gene>
<evidence type="ECO:0000256" key="4">
    <source>
        <dbReference type="ARBA" id="ARBA00022723"/>
    </source>
</evidence>
<dbReference type="PANTHER" id="PTHR22937:SF65">
    <property type="entry name" value="E3 UBIQUITIN-PROTEIN LIGASE ARK2C"/>
    <property type="match status" value="1"/>
</dbReference>
<organism evidence="11 13">
    <name type="scientific">Didymodactylos carnosus</name>
    <dbReference type="NCBI Taxonomy" id="1234261"/>
    <lineage>
        <taxon>Eukaryota</taxon>
        <taxon>Metazoa</taxon>
        <taxon>Spiralia</taxon>
        <taxon>Gnathifera</taxon>
        <taxon>Rotifera</taxon>
        <taxon>Eurotatoria</taxon>
        <taxon>Bdelloidea</taxon>
        <taxon>Philodinida</taxon>
        <taxon>Philodinidae</taxon>
        <taxon>Didymodactylos</taxon>
    </lineage>
</organism>